<dbReference type="Proteomes" id="UP001141253">
    <property type="component" value="Chromosome 6"/>
</dbReference>
<organism evidence="1 2">
    <name type="scientific">Salix suchowensis</name>
    <dbReference type="NCBI Taxonomy" id="1278906"/>
    <lineage>
        <taxon>Eukaryota</taxon>
        <taxon>Viridiplantae</taxon>
        <taxon>Streptophyta</taxon>
        <taxon>Embryophyta</taxon>
        <taxon>Tracheophyta</taxon>
        <taxon>Spermatophyta</taxon>
        <taxon>Magnoliopsida</taxon>
        <taxon>eudicotyledons</taxon>
        <taxon>Gunneridae</taxon>
        <taxon>Pentapetalae</taxon>
        <taxon>rosids</taxon>
        <taxon>fabids</taxon>
        <taxon>Malpighiales</taxon>
        <taxon>Salicaceae</taxon>
        <taxon>Saliceae</taxon>
        <taxon>Salix</taxon>
    </lineage>
</organism>
<accession>A0ABQ9B8R0</accession>
<keyword evidence="2" id="KW-1185">Reference proteome</keyword>
<evidence type="ECO:0000313" key="1">
    <source>
        <dbReference type="EMBL" id="KAJ6380588.1"/>
    </source>
</evidence>
<reference evidence="1" key="2">
    <citation type="journal article" date="2023" name="Int. J. Mol. Sci.">
        <title>De Novo Assembly and Annotation of 11 Diverse Shrub Willow (Salix) Genomes Reveals Novel Gene Organization in Sex-Linked Regions.</title>
        <authorList>
            <person name="Hyden B."/>
            <person name="Feng K."/>
            <person name="Yates T.B."/>
            <person name="Jawdy S."/>
            <person name="Cereghino C."/>
            <person name="Smart L.B."/>
            <person name="Muchero W."/>
        </authorList>
    </citation>
    <scope>NUCLEOTIDE SEQUENCE</scope>
    <source>
        <tissue evidence="1">Shoot tip</tissue>
    </source>
</reference>
<name>A0ABQ9B8R0_9ROSI</name>
<evidence type="ECO:0000313" key="2">
    <source>
        <dbReference type="Proteomes" id="UP001141253"/>
    </source>
</evidence>
<proteinExistence type="predicted"/>
<comment type="caution">
    <text evidence="1">The sequence shown here is derived from an EMBL/GenBank/DDBJ whole genome shotgun (WGS) entry which is preliminary data.</text>
</comment>
<reference evidence="1" key="1">
    <citation type="submission" date="2022-10" db="EMBL/GenBank/DDBJ databases">
        <authorList>
            <person name="Hyden B.L."/>
            <person name="Feng K."/>
            <person name="Yates T."/>
            <person name="Jawdy S."/>
            <person name="Smart L.B."/>
            <person name="Muchero W."/>
        </authorList>
    </citation>
    <scope>NUCLEOTIDE SEQUENCE</scope>
    <source>
        <tissue evidence="1">Shoot tip</tissue>
    </source>
</reference>
<sequence length="136" mass="15093">MKASSYGNWHIAVNTSIGQDSSYSNTRNTSRSSSRYMMYLSSDFPFMLPKEFGEPKNKQIGGNTEGSALSDGGELAKSLNLLDSKQKWGRISVGRDANWCCDSMWMERACSSTYSRRRATHFCGHSHGSSSSPWAV</sequence>
<dbReference type="EMBL" id="JAPFFI010000009">
    <property type="protein sequence ID" value="KAJ6380588.1"/>
    <property type="molecule type" value="Genomic_DNA"/>
</dbReference>
<protein>
    <submittedName>
        <fullName evidence="1">Uncharacterized protein</fullName>
    </submittedName>
</protein>
<gene>
    <name evidence="1" type="ORF">OIU77_029479</name>
</gene>